<reference evidence="5 6" key="1">
    <citation type="submission" date="2019-12" db="EMBL/GenBank/DDBJ databases">
        <title>Shinella kummerowiae sp. nov., a symbiotic bacterium isolated from root nodules of the herbal legume Kummerowia stipulacea.</title>
        <authorList>
            <person name="Gao J."/>
        </authorList>
    </citation>
    <scope>NUCLEOTIDE SEQUENCE [LARGE SCALE GENOMIC DNA]</scope>
    <source>
        <strain evidence="5 6">CCBAU 25048</strain>
    </source>
</reference>
<keyword evidence="6" id="KW-1185">Reference proteome</keyword>
<dbReference type="InterPro" id="IPR055066">
    <property type="entry name" value="AASDHPPT_N"/>
</dbReference>
<dbReference type="AlphaFoldDB" id="A0A6N8S9Y0"/>
<dbReference type="Pfam" id="PF22624">
    <property type="entry name" value="AASDHPPT_N"/>
    <property type="match status" value="1"/>
</dbReference>
<dbReference type="PANTHER" id="PTHR12215">
    <property type="entry name" value="PHOSPHOPANTETHEINE TRANSFERASE"/>
    <property type="match status" value="1"/>
</dbReference>
<gene>
    <name evidence="5" type="ORF">GR138_09730</name>
</gene>
<dbReference type="GO" id="GO:0008897">
    <property type="term" value="F:holo-[acyl-carrier-protein] synthase activity"/>
    <property type="evidence" value="ECO:0007669"/>
    <property type="project" value="InterPro"/>
</dbReference>
<protein>
    <submittedName>
        <fullName evidence="5">4'-phosphopantetheinyl transferase superfamily protein</fullName>
    </submittedName>
</protein>
<dbReference type="RefSeq" id="WP_160858789.1">
    <property type="nucleotide sequence ID" value="NZ_WUMK01000003.1"/>
</dbReference>
<name>A0A6N8S9Y0_9HYPH</name>
<evidence type="ECO:0000313" key="6">
    <source>
        <dbReference type="Proteomes" id="UP000435802"/>
    </source>
</evidence>
<dbReference type="EMBL" id="WUMK01000003">
    <property type="protein sequence ID" value="MXN45471.1"/>
    <property type="molecule type" value="Genomic_DNA"/>
</dbReference>
<dbReference type="InterPro" id="IPR037143">
    <property type="entry name" value="4-PPantetheinyl_Trfase_dom_sf"/>
</dbReference>
<keyword evidence="2 5" id="KW-0808">Transferase</keyword>
<proteinExistence type="inferred from homology"/>
<evidence type="ECO:0000256" key="2">
    <source>
        <dbReference type="ARBA" id="ARBA00022679"/>
    </source>
</evidence>
<dbReference type="GO" id="GO:0000287">
    <property type="term" value="F:magnesium ion binding"/>
    <property type="evidence" value="ECO:0007669"/>
    <property type="project" value="InterPro"/>
</dbReference>
<dbReference type="GO" id="GO:0005829">
    <property type="term" value="C:cytosol"/>
    <property type="evidence" value="ECO:0007669"/>
    <property type="project" value="TreeGrafter"/>
</dbReference>
<dbReference type="OrthoDB" id="9808281at2"/>
<feature type="domain" description="4'-phosphopantetheinyl transferase" evidence="3">
    <location>
        <begin position="120"/>
        <end position="225"/>
    </location>
</feature>
<dbReference type="GO" id="GO:0019878">
    <property type="term" value="P:lysine biosynthetic process via aminoadipic acid"/>
    <property type="evidence" value="ECO:0007669"/>
    <property type="project" value="TreeGrafter"/>
</dbReference>
<accession>A0A6N8S9Y0</accession>
<evidence type="ECO:0000259" key="3">
    <source>
        <dbReference type="Pfam" id="PF01648"/>
    </source>
</evidence>
<dbReference type="SUPFAM" id="SSF56214">
    <property type="entry name" value="4'-phosphopantetheinyl transferase"/>
    <property type="match status" value="2"/>
</dbReference>
<evidence type="ECO:0000259" key="4">
    <source>
        <dbReference type="Pfam" id="PF22624"/>
    </source>
</evidence>
<dbReference type="Pfam" id="PF01648">
    <property type="entry name" value="ACPS"/>
    <property type="match status" value="1"/>
</dbReference>
<evidence type="ECO:0000256" key="1">
    <source>
        <dbReference type="ARBA" id="ARBA00010990"/>
    </source>
</evidence>
<dbReference type="Gene3D" id="3.90.470.20">
    <property type="entry name" value="4'-phosphopantetheinyl transferase domain"/>
    <property type="match status" value="2"/>
</dbReference>
<sequence length="261" mass="29098">MPSPDALPSDEIHMHIADDPAITAPALLARYGAMLNPEEGARRDRFHFAQHRHQFLVARALVRSTLSLYRPDIKPAEWQFAANAYGRPRIVGDGAGALDFNLSHTDGRIVLAVCRARSPGVDIERLDRLETVADIAARFFAETETRALFALPPLMQRRRFFDLWTLKEAYIKARGMGLSIPLTDFSIHFPAEGAPAIHFADGVDDEASRWQLWSFDAGGEYALSLTISGAVPLRPRQFQSIPLMDIKEIDCRILAPAKLVL</sequence>
<dbReference type="InterPro" id="IPR008278">
    <property type="entry name" value="4-PPantetheinyl_Trfase_dom"/>
</dbReference>
<organism evidence="5 6">
    <name type="scientific">Shinella kummerowiae</name>
    <dbReference type="NCBI Taxonomy" id="417745"/>
    <lineage>
        <taxon>Bacteria</taxon>
        <taxon>Pseudomonadati</taxon>
        <taxon>Pseudomonadota</taxon>
        <taxon>Alphaproteobacteria</taxon>
        <taxon>Hyphomicrobiales</taxon>
        <taxon>Rhizobiaceae</taxon>
        <taxon>Shinella</taxon>
    </lineage>
</organism>
<dbReference type="Proteomes" id="UP000435802">
    <property type="component" value="Unassembled WGS sequence"/>
</dbReference>
<evidence type="ECO:0000313" key="5">
    <source>
        <dbReference type="EMBL" id="MXN45471.1"/>
    </source>
</evidence>
<comment type="similarity">
    <text evidence="1">Belongs to the P-Pant transferase superfamily. Gsp/Sfp/HetI/AcpT family.</text>
</comment>
<dbReference type="PANTHER" id="PTHR12215:SF10">
    <property type="entry name" value="L-AMINOADIPATE-SEMIALDEHYDE DEHYDROGENASE-PHOSPHOPANTETHEINYL TRANSFERASE"/>
    <property type="match status" value="1"/>
</dbReference>
<feature type="domain" description="4'-phosphopantetheinyl transferase N-terminal" evidence="4">
    <location>
        <begin position="32"/>
        <end position="112"/>
    </location>
</feature>
<comment type="caution">
    <text evidence="5">The sequence shown here is derived from an EMBL/GenBank/DDBJ whole genome shotgun (WGS) entry which is preliminary data.</text>
</comment>
<dbReference type="InterPro" id="IPR050559">
    <property type="entry name" value="P-Pant_transferase_sf"/>
</dbReference>